<keyword evidence="4" id="KW-0145">Chemotaxis</keyword>
<dbReference type="PRINTS" id="PR00260">
    <property type="entry name" value="CHEMTRNSDUCR"/>
</dbReference>
<dbReference type="GO" id="GO:0006935">
    <property type="term" value="P:chemotaxis"/>
    <property type="evidence" value="ECO:0007669"/>
    <property type="project" value="UniProtKB-KW"/>
</dbReference>
<dbReference type="Gene3D" id="1.10.8.500">
    <property type="entry name" value="HAMP domain in histidine kinase"/>
    <property type="match status" value="1"/>
</dbReference>
<dbReference type="GO" id="GO:0004888">
    <property type="term" value="F:transmembrane signaling receptor activity"/>
    <property type="evidence" value="ECO:0007669"/>
    <property type="project" value="InterPro"/>
</dbReference>
<dbReference type="PROSITE" id="PS50111">
    <property type="entry name" value="CHEMOTAXIS_TRANSDUC_2"/>
    <property type="match status" value="1"/>
</dbReference>
<accession>A0A133KJR0</accession>
<dbReference type="GO" id="GO:0005886">
    <property type="term" value="C:plasma membrane"/>
    <property type="evidence" value="ECO:0007669"/>
    <property type="project" value="UniProtKB-SubCell"/>
</dbReference>
<evidence type="ECO:0000256" key="1">
    <source>
        <dbReference type="ARBA" id="ARBA00004651"/>
    </source>
</evidence>
<dbReference type="AlphaFoldDB" id="A0A133KJR0"/>
<dbReference type="SMART" id="SM00304">
    <property type="entry name" value="HAMP"/>
    <property type="match status" value="1"/>
</dbReference>
<dbReference type="InterPro" id="IPR033479">
    <property type="entry name" value="dCache_1"/>
</dbReference>
<protein>
    <submittedName>
        <fullName evidence="14">Putative methyl-accepting chemotaxis protein McpA</fullName>
    </submittedName>
</protein>
<dbReference type="PATRIC" id="fig|1398.22.peg.2505"/>
<feature type="transmembrane region" description="Helical" evidence="11">
    <location>
        <begin position="307"/>
        <end position="326"/>
    </location>
</feature>
<dbReference type="Pfam" id="PF00672">
    <property type="entry name" value="HAMP"/>
    <property type="match status" value="1"/>
</dbReference>
<evidence type="ECO:0000256" key="7">
    <source>
        <dbReference type="ARBA" id="ARBA00023136"/>
    </source>
</evidence>
<keyword evidence="3" id="KW-0488">Methylation</keyword>
<sequence>MKKRLKGTIKEIVITAMKMNKRSCPVMRKMVEKHVRWNMKAKLMVSILAILLVPSVLIGYFSIKSAGSEVQSQMLNAATENVNLLQNIIHDAIQPRMDDVDYFSKKISAETEKKPSEIKTMFSQYANLHNNVLNVYVGTASGKMMIEPNGNLPAGYDPRQRPWYKEAMEQPGKAVVTAPYQDATTGETIVTIAKTTQDSSGVVAVDLKMSAVQKMAKEIKIGKNGYAVLVDPARRIVVMPGRKPGAYAKEKVYDTVFNHVSGHTSYTYQGKEKVMVYTTDSLTGWKIAGTMYADEVGKAVQPIIDRMILVIVIFLVLGTVLAYFVIRSVTRPINRLKEAALKISSGDLTEEIDIRKKDEVGELAVSFKKMQDSLRDLLDQVDKSAEMVVSSSEELKANAENTTQASHEINSAAAQIASGAETQTNGTENSAQAMSEIAKAMEKVTDSTMAISSLSNATLEHAKQGGEAVRETVAQMKSIAGSVAQSNAKIQALFENSKQISQITEVIKGIAAQTNLLALNAAIEAARAGEHGKGFAVVADEIRKLADQSQNSTKEIEKLITQIQHDTEDSVREMEQVSKDVETGVSRSKDSIGKFDTIMNGMKEITPQVEEMAAISEEISASVQEVTSTANELAQIAEENAAATEEMAASIESHLKSMDDISDSARALSYLSEYLQEIVKKYKF</sequence>
<dbReference type="InterPro" id="IPR003660">
    <property type="entry name" value="HAMP_dom"/>
</dbReference>
<dbReference type="EMBL" id="LRPN01000109">
    <property type="protein sequence ID" value="KWZ79728.1"/>
    <property type="molecule type" value="Genomic_DNA"/>
</dbReference>
<dbReference type="SUPFAM" id="SSF58104">
    <property type="entry name" value="Methyl-accepting chemotaxis protein (MCP) signaling domain"/>
    <property type="match status" value="1"/>
</dbReference>
<feature type="domain" description="HAMP" evidence="13">
    <location>
        <begin position="327"/>
        <end position="379"/>
    </location>
</feature>
<proteinExistence type="inferred from homology"/>
<feature type="domain" description="Methyl-accepting transducer" evidence="12">
    <location>
        <begin position="398"/>
        <end position="634"/>
    </location>
</feature>
<dbReference type="Gene3D" id="1.10.287.950">
    <property type="entry name" value="Methyl-accepting chemotaxis protein"/>
    <property type="match status" value="1"/>
</dbReference>
<dbReference type="FunFam" id="3.30.450.20:FF:000048">
    <property type="entry name" value="Methyl-accepting chemotaxis protein"/>
    <property type="match status" value="1"/>
</dbReference>
<dbReference type="InterPro" id="IPR004089">
    <property type="entry name" value="MCPsignal_dom"/>
</dbReference>
<evidence type="ECO:0000256" key="11">
    <source>
        <dbReference type="SAM" id="Phobius"/>
    </source>
</evidence>
<dbReference type="CDD" id="cd11386">
    <property type="entry name" value="MCP_signal"/>
    <property type="match status" value="1"/>
</dbReference>
<keyword evidence="2" id="KW-1003">Cell membrane</keyword>
<dbReference type="Pfam" id="PF00015">
    <property type="entry name" value="MCPsignal"/>
    <property type="match status" value="1"/>
</dbReference>
<dbReference type="InterPro" id="IPR029151">
    <property type="entry name" value="Sensor-like_sf"/>
</dbReference>
<dbReference type="PROSITE" id="PS50885">
    <property type="entry name" value="HAMP"/>
    <property type="match status" value="1"/>
</dbReference>
<dbReference type="Gene3D" id="3.30.450.20">
    <property type="entry name" value="PAS domain"/>
    <property type="match status" value="2"/>
</dbReference>
<dbReference type="Pfam" id="PF02743">
    <property type="entry name" value="dCache_1"/>
    <property type="match status" value="1"/>
</dbReference>
<evidence type="ECO:0000313" key="14">
    <source>
        <dbReference type="EMBL" id="KWZ79728.1"/>
    </source>
</evidence>
<keyword evidence="6 11" id="KW-1133">Transmembrane helix</keyword>
<dbReference type="CDD" id="cd06225">
    <property type="entry name" value="HAMP"/>
    <property type="match status" value="1"/>
</dbReference>
<comment type="caution">
    <text evidence="14">The sequence shown here is derived from an EMBL/GenBank/DDBJ whole genome shotgun (WGS) entry which is preliminary data.</text>
</comment>
<evidence type="ECO:0000256" key="9">
    <source>
        <dbReference type="ARBA" id="ARBA00029447"/>
    </source>
</evidence>
<gene>
    <name evidence="14" type="ORF">HMPREF3213_02504</name>
</gene>
<dbReference type="SUPFAM" id="SSF103190">
    <property type="entry name" value="Sensory domain-like"/>
    <property type="match status" value="1"/>
</dbReference>
<dbReference type="CDD" id="cd12912">
    <property type="entry name" value="PDC2_MCP_like"/>
    <property type="match status" value="1"/>
</dbReference>
<keyword evidence="7 11" id="KW-0472">Membrane</keyword>
<comment type="subcellular location">
    <subcellularLocation>
        <location evidence="1">Cell membrane</location>
        <topology evidence="1">Multi-pass membrane protein</topology>
    </subcellularLocation>
</comment>
<keyword evidence="8 10" id="KW-0807">Transducer</keyword>
<evidence type="ECO:0000256" key="10">
    <source>
        <dbReference type="PROSITE-ProRule" id="PRU00284"/>
    </source>
</evidence>
<evidence type="ECO:0000313" key="15">
    <source>
        <dbReference type="Proteomes" id="UP000070376"/>
    </source>
</evidence>
<name>A0A133KJR0_HEYCO</name>
<dbReference type="SMART" id="SM00283">
    <property type="entry name" value="MA"/>
    <property type="match status" value="1"/>
</dbReference>
<evidence type="ECO:0000256" key="6">
    <source>
        <dbReference type="ARBA" id="ARBA00022989"/>
    </source>
</evidence>
<dbReference type="PANTHER" id="PTHR32089:SF114">
    <property type="entry name" value="METHYL-ACCEPTING CHEMOTAXIS PROTEIN MCPB"/>
    <property type="match status" value="1"/>
</dbReference>
<dbReference type="Proteomes" id="UP000070376">
    <property type="component" value="Unassembled WGS sequence"/>
</dbReference>
<reference evidence="15" key="1">
    <citation type="submission" date="2016-01" db="EMBL/GenBank/DDBJ databases">
        <authorList>
            <person name="Mitreva M."/>
            <person name="Pepin K.H."/>
            <person name="Mihindukulasuriya K.A."/>
            <person name="Fulton R."/>
            <person name="Fronick C."/>
            <person name="O'Laughlin M."/>
            <person name="Miner T."/>
            <person name="Herter B."/>
            <person name="Rosa B.A."/>
            <person name="Cordes M."/>
            <person name="Tomlinson C."/>
            <person name="Wollam A."/>
            <person name="Palsikar V.B."/>
            <person name="Mardis E.R."/>
            <person name="Wilson R.K."/>
        </authorList>
    </citation>
    <scope>NUCLEOTIDE SEQUENCE [LARGE SCALE GENOMIC DNA]</scope>
    <source>
        <strain evidence="15">GED7749B</strain>
    </source>
</reference>
<dbReference type="GO" id="GO:0007165">
    <property type="term" value="P:signal transduction"/>
    <property type="evidence" value="ECO:0007669"/>
    <property type="project" value="UniProtKB-KW"/>
</dbReference>
<dbReference type="CDD" id="cd12913">
    <property type="entry name" value="PDC1_MCP_like"/>
    <property type="match status" value="1"/>
</dbReference>
<evidence type="ECO:0000259" key="12">
    <source>
        <dbReference type="PROSITE" id="PS50111"/>
    </source>
</evidence>
<organism evidence="14 15">
    <name type="scientific">Heyndrickxia coagulans</name>
    <name type="common">Weizmannia coagulans</name>
    <dbReference type="NCBI Taxonomy" id="1398"/>
    <lineage>
        <taxon>Bacteria</taxon>
        <taxon>Bacillati</taxon>
        <taxon>Bacillota</taxon>
        <taxon>Bacilli</taxon>
        <taxon>Bacillales</taxon>
        <taxon>Bacillaceae</taxon>
        <taxon>Heyndrickxia</taxon>
    </lineage>
</organism>
<keyword evidence="5 11" id="KW-0812">Transmembrane</keyword>
<evidence type="ECO:0000256" key="5">
    <source>
        <dbReference type="ARBA" id="ARBA00022692"/>
    </source>
</evidence>
<evidence type="ECO:0000256" key="4">
    <source>
        <dbReference type="ARBA" id="ARBA00022500"/>
    </source>
</evidence>
<evidence type="ECO:0000256" key="3">
    <source>
        <dbReference type="ARBA" id="ARBA00022481"/>
    </source>
</evidence>
<dbReference type="InterPro" id="IPR004090">
    <property type="entry name" value="Chemotax_Me-accpt_rcpt"/>
</dbReference>
<dbReference type="PANTHER" id="PTHR32089">
    <property type="entry name" value="METHYL-ACCEPTING CHEMOTAXIS PROTEIN MCPB"/>
    <property type="match status" value="1"/>
</dbReference>
<comment type="similarity">
    <text evidence="9">Belongs to the methyl-accepting chemotaxis (MCP) protein family.</text>
</comment>
<evidence type="ECO:0000256" key="8">
    <source>
        <dbReference type="ARBA" id="ARBA00023224"/>
    </source>
</evidence>
<evidence type="ECO:0000256" key="2">
    <source>
        <dbReference type="ARBA" id="ARBA00022475"/>
    </source>
</evidence>
<evidence type="ECO:0000259" key="13">
    <source>
        <dbReference type="PROSITE" id="PS50885"/>
    </source>
</evidence>